<keyword evidence="6" id="KW-1185">Reference proteome</keyword>
<feature type="signal peptide" evidence="3">
    <location>
        <begin position="1"/>
        <end position="31"/>
    </location>
</feature>
<evidence type="ECO:0000313" key="6">
    <source>
        <dbReference type="Proteomes" id="UP000199645"/>
    </source>
</evidence>
<feature type="domain" description="ARB-07466-like C-terminal" evidence="4">
    <location>
        <begin position="231"/>
        <end position="338"/>
    </location>
</feature>
<sequence>MTASPRRWLILALAPLMAAVMLAAPASPASAEPGGSSTAQEQEQDGNDKNAILSDVIENTNRRYVSAKAAVEKSVKAQAQLANQIKQAEARRDVLIPEVDKIAKEQYMTGNLSSIGYLLNANSSGDFLEKAVSLEEINRLHDAKLRELNEALRTITESKARLDAEVKQQQQDAAAMKKQKDAAVDALALVGGKGVTKGLVVANSPEAAPAPRNSSGGFSAEGCTENDPTTGGCITKRTLHMYKEVKKAGFNNFVGCHRDGGPFEHPKGRACDWSLQKSGFSTYDTDKEFRYGNNLMAFLVRNADALGIYYVIWNKQIWFPANGWSNYHGVSDHTDHVHVSML</sequence>
<evidence type="ECO:0000256" key="1">
    <source>
        <dbReference type="SAM" id="Coils"/>
    </source>
</evidence>
<dbReference type="STRING" id="35752.SAMN05421541_114223"/>
<proteinExistence type="predicted"/>
<keyword evidence="1" id="KW-0175">Coiled coil</keyword>
<evidence type="ECO:0000259" key="4">
    <source>
        <dbReference type="Pfam" id="PF26571"/>
    </source>
</evidence>
<keyword evidence="5" id="KW-0378">Hydrolase</keyword>
<organism evidence="5 6">
    <name type="scientific">Actinoplanes philippinensis</name>
    <dbReference type="NCBI Taxonomy" id="35752"/>
    <lineage>
        <taxon>Bacteria</taxon>
        <taxon>Bacillati</taxon>
        <taxon>Actinomycetota</taxon>
        <taxon>Actinomycetes</taxon>
        <taxon>Micromonosporales</taxon>
        <taxon>Micromonosporaceae</taxon>
        <taxon>Actinoplanes</taxon>
    </lineage>
</organism>
<feature type="coiled-coil region" evidence="1">
    <location>
        <begin position="134"/>
        <end position="186"/>
    </location>
</feature>
<dbReference type="InterPro" id="IPR058593">
    <property type="entry name" value="ARB_07466-like_C"/>
</dbReference>
<feature type="region of interest" description="Disordered" evidence="2">
    <location>
        <begin position="205"/>
        <end position="225"/>
    </location>
</feature>
<dbReference type="EMBL" id="FONV01000014">
    <property type="protein sequence ID" value="SFF59913.1"/>
    <property type="molecule type" value="Genomic_DNA"/>
</dbReference>
<reference evidence="5 6" key="1">
    <citation type="submission" date="2016-10" db="EMBL/GenBank/DDBJ databases">
        <authorList>
            <person name="de Groot N.N."/>
        </authorList>
    </citation>
    <scope>NUCLEOTIDE SEQUENCE [LARGE SCALE GENOMIC DNA]</scope>
    <source>
        <strain evidence="5 6">DSM 43019</strain>
    </source>
</reference>
<keyword evidence="3" id="KW-0732">Signal</keyword>
<accession>A0A1I2K0K3</accession>
<evidence type="ECO:0000256" key="2">
    <source>
        <dbReference type="SAM" id="MobiDB-lite"/>
    </source>
</evidence>
<feature type="compositionally biased region" description="Low complexity" evidence="2">
    <location>
        <begin position="27"/>
        <end position="39"/>
    </location>
</feature>
<dbReference type="Pfam" id="PF26571">
    <property type="entry name" value="VldE"/>
    <property type="match status" value="1"/>
</dbReference>
<dbReference type="Proteomes" id="UP000199645">
    <property type="component" value="Unassembled WGS sequence"/>
</dbReference>
<gene>
    <name evidence="5" type="ORF">SAMN05421541_114223</name>
</gene>
<dbReference type="OrthoDB" id="2989771at2"/>
<evidence type="ECO:0000313" key="5">
    <source>
        <dbReference type="EMBL" id="SFF59913.1"/>
    </source>
</evidence>
<dbReference type="RefSeq" id="WP_093620170.1">
    <property type="nucleotide sequence ID" value="NZ_BOMT01000082.1"/>
</dbReference>
<dbReference type="GO" id="GO:0016787">
    <property type="term" value="F:hydrolase activity"/>
    <property type="evidence" value="ECO:0007669"/>
    <property type="project" value="UniProtKB-KW"/>
</dbReference>
<dbReference type="AlphaFoldDB" id="A0A1I2K0K3"/>
<evidence type="ECO:0000256" key="3">
    <source>
        <dbReference type="SAM" id="SignalP"/>
    </source>
</evidence>
<feature type="chain" id="PRO_5011710204" evidence="3">
    <location>
        <begin position="32"/>
        <end position="342"/>
    </location>
</feature>
<name>A0A1I2K0K3_9ACTN</name>
<feature type="region of interest" description="Disordered" evidence="2">
    <location>
        <begin position="27"/>
        <end position="48"/>
    </location>
</feature>
<protein>
    <submittedName>
        <fullName evidence="5">N-terminal domain of peptidoglycan hydrolase CwlO-containing protein</fullName>
    </submittedName>
</protein>
<dbReference type="Gene3D" id="6.10.250.3150">
    <property type="match status" value="1"/>
</dbReference>